<keyword evidence="2" id="KW-0812">Transmembrane</keyword>
<dbReference type="SUPFAM" id="SSF55781">
    <property type="entry name" value="GAF domain-like"/>
    <property type="match status" value="1"/>
</dbReference>
<reference evidence="4" key="1">
    <citation type="submission" date="2023-05" db="EMBL/GenBank/DDBJ databases">
        <authorList>
            <person name="Zhang X."/>
        </authorList>
    </citation>
    <scope>NUCLEOTIDE SEQUENCE</scope>
    <source>
        <strain evidence="4">YF14B1</strain>
    </source>
</reference>
<feature type="domain" description="GAF" evidence="3">
    <location>
        <begin position="333"/>
        <end position="479"/>
    </location>
</feature>
<dbReference type="InterPro" id="IPR029016">
    <property type="entry name" value="GAF-like_dom_sf"/>
</dbReference>
<dbReference type="InterPro" id="IPR003018">
    <property type="entry name" value="GAF"/>
</dbReference>
<evidence type="ECO:0000259" key="3">
    <source>
        <dbReference type="SMART" id="SM00065"/>
    </source>
</evidence>
<organism evidence="4 5">
    <name type="scientific">Xanthocytophaga flava</name>
    <dbReference type="NCBI Taxonomy" id="3048013"/>
    <lineage>
        <taxon>Bacteria</taxon>
        <taxon>Pseudomonadati</taxon>
        <taxon>Bacteroidota</taxon>
        <taxon>Cytophagia</taxon>
        <taxon>Cytophagales</taxon>
        <taxon>Rhodocytophagaceae</taxon>
        <taxon>Xanthocytophaga</taxon>
    </lineage>
</organism>
<keyword evidence="2" id="KW-0472">Membrane</keyword>
<feature type="transmembrane region" description="Helical" evidence="2">
    <location>
        <begin position="198"/>
        <end position="216"/>
    </location>
</feature>
<keyword evidence="2" id="KW-1133">Transmembrane helix</keyword>
<gene>
    <name evidence="4" type="ORF">QNI16_09090</name>
</gene>
<protein>
    <submittedName>
        <fullName evidence="4">GAF domain-containing protein</fullName>
    </submittedName>
</protein>
<accession>A0AAE3QQ22</accession>
<evidence type="ECO:0000256" key="2">
    <source>
        <dbReference type="SAM" id="Phobius"/>
    </source>
</evidence>
<feature type="compositionally biased region" description="Basic and acidic residues" evidence="1">
    <location>
        <begin position="490"/>
        <end position="501"/>
    </location>
</feature>
<evidence type="ECO:0000313" key="4">
    <source>
        <dbReference type="EMBL" id="MDJ1480638.1"/>
    </source>
</evidence>
<dbReference type="EMBL" id="JASJOS010000004">
    <property type="protein sequence ID" value="MDJ1480638.1"/>
    <property type="molecule type" value="Genomic_DNA"/>
</dbReference>
<sequence length="540" mass="61725">MTLKNFVRQNGIVLSAALVGILIILSAVTVFYNRYIMSTTTYAQKLSEAILSHSMEVQNQGLVNYDKNLRGFGITKDDGFIGHIGYNVSASQRVADTLAKIITEQKTLMPESTVKLDSFLTSLAEVKGVLKNYHQFGQGMIEMLKVDSTEDFKRALAEDRGSRTWGAWNSLHVRLETFEHAVAQKAQMEYDTAVSRNAWIQVLLLILGLPTLYWIINILKRQGRDQQALLKKLQETNQQYLFHPGHEHNRNVIEESMENLKKAAVFIKKITEEEDAQWEGLNDSNQALNQNNLVGELQKMQKRMKEVKKEDAQRNWTNEGLNFMGELLRKETDLDTLTNAIISELVKYIGANQGGLFLLAGDDDKPYLELKAAYAYNRKKYLHREVTIGEGLVGQAVLEKDYIYLTDIPQDYLKITSGLGMANPTCLLIMPMKVNENVQGVIELASFEKLESYKIAFIEKLAQQMASTIVSVRTNERTRQLLDDSQQQAEEMKSQEEEMRQNMEELAATQEEMFRKEQEYLNQIQELQDALRSLQEREAV</sequence>
<name>A0AAE3QQ22_9BACT</name>
<dbReference type="AlphaFoldDB" id="A0AAE3QQ22"/>
<comment type="caution">
    <text evidence="4">The sequence shown here is derived from an EMBL/GenBank/DDBJ whole genome shotgun (WGS) entry which is preliminary data.</text>
</comment>
<evidence type="ECO:0000256" key="1">
    <source>
        <dbReference type="SAM" id="MobiDB-lite"/>
    </source>
</evidence>
<proteinExistence type="predicted"/>
<dbReference type="Proteomes" id="UP001241110">
    <property type="component" value="Unassembled WGS sequence"/>
</dbReference>
<dbReference type="SMART" id="SM00065">
    <property type="entry name" value="GAF"/>
    <property type="match status" value="1"/>
</dbReference>
<dbReference type="Gene3D" id="3.30.450.40">
    <property type="match status" value="1"/>
</dbReference>
<evidence type="ECO:0000313" key="5">
    <source>
        <dbReference type="Proteomes" id="UP001241110"/>
    </source>
</evidence>
<dbReference type="RefSeq" id="WP_313977486.1">
    <property type="nucleotide sequence ID" value="NZ_JASJOS010000004.1"/>
</dbReference>
<feature type="region of interest" description="Disordered" evidence="1">
    <location>
        <begin position="482"/>
        <end position="501"/>
    </location>
</feature>
<dbReference type="Pfam" id="PF13185">
    <property type="entry name" value="GAF_2"/>
    <property type="match status" value="1"/>
</dbReference>
<feature type="transmembrane region" description="Helical" evidence="2">
    <location>
        <begin position="12"/>
        <end position="32"/>
    </location>
</feature>